<evidence type="ECO:0000313" key="1">
    <source>
        <dbReference type="EMBL" id="AYV80774.1"/>
    </source>
</evidence>
<proteinExistence type="predicted"/>
<reference evidence="1" key="1">
    <citation type="submission" date="2018-10" db="EMBL/GenBank/DDBJ databases">
        <title>Hidden diversity of soil giant viruses.</title>
        <authorList>
            <person name="Schulz F."/>
            <person name="Alteio L."/>
            <person name="Goudeau D."/>
            <person name="Ryan E.M."/>
            <person name="Malmstrom R.R."/>
            <person name="Blanchard J."/>
            <person name="Woyke T."/>
        </authorList>
    </citation>
    <scope>NUCLEOTIDE SEQUENCE</scope>
    <source>
        <strain evidence="1">HAV1</strain>
    </source>
</reference>
<gene>
    <name evidence="1" type="ORF">Harvfovirus6_24</name>
</gene>
<accession>A0A3G5A2P5</accession>
<protein>
    <submittedName>
        <fullName evidence="1">Uncharacterized protein</fullName>
    </submittedName>
</protein>
<organism evidence="1">
    <name type="scientific">Harvfovirus sp</name>
    <dbReference type="NCBI Taxonomy" id="2487768"/>
    <lineage>
        <taxon>Viruses</taxon>
        <taxon>Varidnaviria</taxon>
        <taxon>Bamfordvirae</taxon>
        <taxon>Nucleocytoviricota</taxon>
        <taxon>Megaviricetes</taxon>
        <taxon>Imitervirales</taxon>
        <taxon>Mimiviridae</taxon>
        <taxon>Klosneuvirinae</taxon>
    </lineage>
</organism>
<name>A0A3G5A2P5_9VIRU</name>
<sequence length="48" mass="4677">MTILNEYEFVGVFFGAFLGGGGAGVFVSTRGVAAAAPAAGGREGAGRL</sequence>
<dbReference type="EMBL" id="MK072248">
    <property type="protein sequence ID" value="AYV80774.1"/>
    <property type="molecule type" value="Genomic_DNA"/>
</dbReference>